<evidence type="ECO:0000313" key="2">
    <source>
        <dbReference type="Proteomes" id="UP001595841"/>
    </source>
</evidence>
<protein>
    <submittedName>
        <fullName evidence="1">Uncharacterized protein</fullName>
    </submittedName>
</protein>
<sequence>MHSKLISEFICHENRERSGAQREKLIENVPLVSFKNHYVCKSGDLVWWFGCIGLQYQ</sequence>
<name>A0ABV8PN10_9FLAO</name>
<reference evidence="2" key="1">
    <citation type="journal article" date="2019" name="Int. J. Syst. Evol. Microbiol.">
        <title>The Global Catalogue of Microorganisms (GCM) 10K type strain sequencing project: providing services to taxonomists for standard genome sequencing and annotation.</title>
        <authorList>
            <consortium name="The Broad Institute Genomics Platform"/>
            <consortium name="The Broad Institute Genome Sequencing Center for Infectious Disease"/>
            <person name="Wu L."/>
            <person name="Ma J."/>
        </authorList>
    </citation>
    <scope>NUCLEOTIDE SEQUENCE [LARGE SCALE GENOMIC DNA]</scope>
    <source>
        <strain evidence="2">CGMCC 1.15774</strain>
    </source>
</reference>
<accession>A0ABV8PN10</accession>
<dbReference type="Proteomes" id="UP001595841">
    <property type="component" value="Unassembled WGS sequence"/>
</dbReference>
<proteinExistence type="predicted"/>
<gene>
    <name evidence="1" type="ORF">ACFOWS_10565</name>
</gene>
<organism evidence="1 2">
    <name type="scientific">Flagellimonas marina</name>
    <dbReference type="NCBI Taxonomy" id="1775168"/>
    <lineage>
        <taxon>Bacteria</taxon>
        <taxon>Pseudomonadati</taxon>
        <taxon>Bacteroidota</taxon>
        <taxon>Flavobacteriia</taxon>
        <taxon>Flavobacteriales</taxon>
        <taxon>Flavobacteriaceae</taxon>
        <taxon>Flagellimonas</taxon>
    </lineage>
</organism>
<evidence type="ECO:0000313" key="1">
    <source>
        <dbReference type="EMBL" id="MFC4220580.1"/>
    </source>
</evidence>
<comment type="caution">
    <text evidence="1">The sequence shown here is derived from an EMBL/GenBank/DDBJ whole genome shotgun (WGS) entry which is preliminary data.</text>
</comment>
<dbReference type="EMBL" id="JBHSCL010000004">
    <property type="protein sequence ID" value="MFC4220580.1"/>
    <property type="molecule type" value="Genomic_DNA"/>
</dbReference>
<dbReference type="RefSeq" id="WP_379764277.1">
    <property type="nucleotide sequence ID" value="NZ_JBHSCL010000004.1"/>
</dbReference>
<keyword evidence="2" id="KW-1185">Reference proteome</keyword>